<dbReference type="PROSITE" id="PS00455">
    <property type="entry name" value="AMP_BINDING"/>
    <property type="match status" value="1"/>
</dbReference>
<dbReference type="PANTHER" id="PTHR43767:SF12">
    <property type="entry name" value="AMP-DEPENDENT SYNTHETASE AND LIGASE"/>
    <property type="match status" value="1"/>
</dbReference>
<dbReference type="Pfam" id="PF13193">
    <property type="entry name" value="AMP-binding_C"/>
    <property type="match status" value="1"/>
</dbReference>
<sequence>MTEAFASDRPNAWAKLYPPKIDWSQPIERRPLYAILDDAVAKFADRPCATFMDKTLTYGQIGDLVARAAKGFQAAGIGKGSRVGLFLPNCPYFVICYFALLKCGAVVVNFNPLYAERELVTNIDDSGTELMVTLDLAQLHNKLLPLLGRTALKRILVCPMAGVLPFPKNLLFPIVKRREVARAPKDERHLRWSDLVRNDGRFAPVAIAPEEDLAVLQYTGGTTGTPKGAMLTHFNLYANAVQAGCWFEGMVPGQDRMLAVLPFFHVFAMTVAMNLAIWAGAEIVMLPRFELETVMKTIHDKKPTLFPAVPTIYTAIANFPERGKYDLSSLKRCISGGAPLPVEVKHAFEAATGCKLVEGYGLSESSPIATCNPLFGVNKTGSIGIPLPQTVIEIVSLDDRTTVVPTGERGEVCIRGPQVMKGYWNRPEDTAEVLRDGRLHTGDVGTMDEDGYTFIVDRIKDMILCSGFNVYPRNVEEAIYLHPAVEECIVAGLPDPYRGQTVKAYIKLRPGQSLTAEALVAFLKDKLSPIEMPKQVEFRDTPLPKTLIGKLSRKAVLEEEAAKAAAASGTTEAAARTGT</sequence>
<dbReference type="OrthoDB" id="9803968at2"/>
<dbReference type="InterPro" id="IPR000873">
    <property type="entry name" value="AMP-dep_synth/lig_dom"/>
</dbReference>
<evidence type="ECO:0000313" key="5">
    <source>
        <dbReference type="Proteomes" id="UP000029995"/>
    </source>
</evidence>
<keyword evidence="1" id="KW-1133">Transmembrane helix</keyword>
<feature type="domain" description="AMP-binding enzyme C-terminal" evidence="3">
    <location>
        <begin position="475"/>
        <end position="550"/>
    </location>
</feature>
<dbReference type="Gene3D" id="3.40.50.12780">
    <property type="entry name" value="N-terminal domain of ligase-like"/>
    <property type="match status" value="1"/>
</dbReference>
<dbReference type="InterPro" id="IPR042099">
    <property type="entry name" value="ANL_N_sf"/>
</dbReference>
<dbReference type="PANTHER" id="PTHR43767">
    <property type="entry name" value="LONG-CHAIN-FATTY-ACID--COA LIGASE"/>
    <property type="match status" value="1"/>
</dbReference>
<organism evidence="4 5">
    <name type="scientific">Inquilinus limosus MP06</name>
    <dbReference type="NCBI Taxonomy" id="1398085"/>
    <lineage>
        <taxon>Bacteria</taxon>
        <taxon>Pseudomonadati</taxon>
        <taxon>Pseudomonadota</taxon>
        <taxon>Alphaproteobacteria</taxon>
        <taxon>Rhodospirillales</taxon>
        <taxon>Rhodospirillaceae</taxon>
        <taxon>Inquilinus</taxon>
    </lineage>
</organism>
<dbReference type="RefSeq" id="WP_034831100.1">
    <property type="nucleotide sequence ID" value="NZ_JANX01000005.1"/>
</dbReference>
<dbReference type="InterPro" id="IPR025110">
    <property type="entry name" value="AMP-bd_C"/>
</dbReference>
<keyword evidence="1" id="KW-0812">Transmembrane</keyword>
<accession>A0A0A0DG55</accession>
<protein>
    <submittedName>
        <fullName evidence="4">AMP-dependent synthetase</fullName>
    </submittedName>
</protein>
<feature type="domain" description="AMP-dependent synthetase/ligase" evidence="2">
    <location>
        <begin position="37"/>
        <end position="424"/>
    </location>
</feature>
<dbReference type="InterPro" id="IPR020845">
    <property type="entry name" value="AMP-binding_CS"/>
</dbReference>
<proteinExistence type="predicted"/>
<gene>
    <name evidence="4" type="ORF">P409_01555</name>
</gene>
<evidence type="ECO:0000259" key="2">
    <source>
        <dbReference type="Pfam" id="PF00501"/>
    </source>
</evidence>
<dbReference type="SUPFAM" id="SSF56801">
    <property type="entry name" value="Acetyl-CoA synthetase-like"/>
    <property type="match status" value="1"/>
</dbReference>
<dbReference type="Proteomes" id="UP000029995">
    <property type="component" value="Unassembled WGS sequence"/>
</dbReference>
<evidence type="ECO:0000259" key="3">
    <source>
        <dbReference type="Pfam" id="PF13193"/>
    </source>
</evidence>
<dbReference type="Pfam" id="PF00501">
    <property type="entry name" value="AMP-binding"/>
    <property type="match status" value="1"/>
</dbReference>
<dbReference type="CDD" id="cd05936">
    <property type="entry name" value="FC-FACS_FadD_like"/>
    <property type="match status" value="1"/>
</dbReference>
<name>A0A0A0DG55_9PROT</name>
<feature type="transmembrane region" description="Helical" evidence="1">
    <location>
        <begin position="258"/>
        <end position="281"/>
    </location>
</feature>
<dbReference type="InterPro" id="IPR050237">
    <property type="entry name" value="ATP-dep_AMP-bd_enzyme"/>
</dbReference>
<comment type="caution">
    <text evidence="4">The sequence shown here is derived from an EMBL/GenBank/DDBJ whole genome shotgun (WGS) entry which is preliminary data.</text>
</comment>
<dbReference type="Gene3D" id="3.30.300.30">
    <property type="match status" value="1"/>
</dbReference>
<evidence type="ECO:0000256" key="1">
    <source>
        <dbReference type="SAM" id="Phobius"/>
    </source>
</evidence>
<dbReference type="InterPro" id="IPR045851">
    <property type="entry name" value="AMP-bd_C_sf"/>
</dbReference>
<reference evidence="4 5" key="1">
    <citation type="submission" date="2014-01" db="EMBL/GenBank/DDBJ databases">
        <title>Genome sequence determination for a cystic fibrosis isolate, Inquilinus limosus.</title>
        <authorList>
            <person name="Pino M."/>
            <person name="Di Conza J."/>
            <person name="Gutkind G."/>
        </authorList>
    </citation>
    <scope>NUCLEOTIDE SEQUENCE [LARGE SCALE GENOMIC DNA]</scope>
    <source>
        <strain evidence="4 5">MP06</strain>
    </source>
</reference>
<dbReference type="EMBL" id="JANX01000005">
    <property type="protein sequence ID" value="KGM35947.1"/>
    <property type="molecule type" value="Genomic_DNA"/>
</dbReference>
<dbReference type="AlphaFoldDB" id="A0A0A0DG55"/>
<dbReference type="GO" id="GO:0016877">
    <property type="term" value="F:ligase activity, forming carbon-sulfur bonds"/>
    <property type="evidence" value="ECO:0007669"/>
    <property type="project" value="UniProtKB-ARBA"/>
</dbReference>
<keyword evidence="1" id="KW-0472">Membrane</keyword>
<evidence type="ECO:0000313" key="4">
    <source>
        <dbReference type="EMBL" id="KGM35947.1"/>
    </source>
</evidence>